<dbReference type="AlphaFoldDB" id="A0A1H0UPJ5"/>
<dbReference type="OrthoDB" id="1938401at2"/>
<dbReference type="Proteomes" id="UP000198597">
    <property type="component" value="Unassembled WGS sequence"/>
</dbReference>
<feature type="chain" id="PRO_5011661622" evidence="1">
    <location>
        <begin position="26"/>
        <end position="229"/>
    </location>
</feature>
<dbReference type="NCBIfam" id="TIGR04090">
    <property type="entry name" value="exp_by_SipW_IV"/>
    <property type="match status" value="1"/>
</dbReference>
<dbReference type="RefSeq" id="WP_089971700.1">
    <property type="nucleotide sequence ID" value="NZ_FNJM01000012.1"/>
</dbReference>
<reference evidence="2 3" key="1">
    <citation type="submission" date="2016-10" db="EMBL/GenBank/DDBJ databases">
        <authorList>
            <person name="de Groot N.N."/>
        </authorList>
    </citation>
    <scope>NUCLEOTIDE SEQUENCE [LARGE SCALE GENOMIC DNA]</scope>
    <source>
        <strain evidence="2 3">DSM 12272</strain>
    </source>
</reference>
<dbReference type="Pfam" id="PF12389">
    <property type="entry name" value="Peptidase_M73"/>
    <property type="match status" value="1"/>
</dbReference>
<protein>
    <submittedName>
        <fullName evidence="2">Alternate signal-mediated exported protein, CPF_0494 family</fullName>
    </submittedName>
</protein>
<dbReference type="NCBIfam" id="TIGR04088">
    <property type="entry name" value="cognate_SipW"/>
    <property type="match status" value="1"/>
</dbReference>
<name>A0A1H0UPJ5_9CLOT</name>
<keyword evidence="3" id="KW-1185">Reference proteome</keyword>
<evidence type="ECO:0000313" key="2">
    <source>
        <dbReference type="EMBL" id="SDP68147.1"/>
    </source>
</evidence>
<dbReference type="InterPro" id="IPR022121">
    <property type="entry name" value="Peptidase_M73_camelysin"/>
</dbReference>
<dbReference type="STRING" id="94869.SAMN04488529_11212"/>
<organism evidence="2 3">
    <name type="scientific">Clostridium gasigenes</name>
    <dbReference type="NCBI Taxonomy" id="94869"/>
    <lineage>
        <taxon>Bacteria</taxon>
        <taxon>Bacillati</taxon>
        <taxon>Bacillota</taxon>
        <taxon>Clostridia</taxon>
        <taxon>Eubacteriales</taxon>
        <taxon>Clostridiaceae</taxon>
        <taxon>Clostridium</taxon>
    </lineage>
</organism>
<dbReference type="EMBL" id="FNJM01000012">
    <property type="protein sequence ID" value="SDP68147.1"/>
    <property type="molecule type" value="Genomic_DNA"/>
</dbReference>
<keyword evidence="1" id="KW-0732">Signal</keyword>
<proteinExistence type="predicted"/>
<evidence type="ECO:0000313" key="3">
    <source>
        <dbReference type="Proteomes" id="UP000198597"/>
    </source>
</evidence>
<gene>
    <name evidence="2" type="ORF">SAMN04488529_11212</name>
</gene>
<accession>A0A1H0UPJ5</accession>
<sequence>MNKKKTAAILITGALAISIIGGTFAGFTASDSVTNPFSTGITDDSNNPNSGVKVQEEFKLEDAKTITPGTEINKDVQSKNTSSYDEFIRVDFKIVWKDATGTEVTKVTVGGTEYTLDNKLVELKTKNISTDGTQGTWVLDSTDDKYYYIGKVATGSYTNTLLDSVKLSPLAGNEYKNLKFDVVVTAEAIQASNGAYKDWASDNIKIYLGAEEAKSTFAPTDVAEPNGSN</sequence>
<dbReference type="InterPro" id="IPR024008">
    <property type="entry name" value="BsaA"/>
</dbReference>
<dbReference type="InterPro" id="IPR023833">
    <property type="entry name" value="Signal_pept_SipW-depend-type"/>
</dbReference>
<feature type="signal peptide" evidence="1">
    <location>
        <begin position="1"/>
        <end position="25"/>
    </location>
</feature>
<evidence type="ECO:0000256" key="1">
    <source>
        <dbReference type="SAM" id="SignalP"/>
    </source>
</evidence>